<dbReference type="Proteomes" id="UP001597201">
    <property type="component" value="Unassembled WGS sequence"/>
</dbReference>
<protein>
    <submittedName>
        <fullName evidence="2">Uncharacterized protein</fullName>
    </submittedName>
</protein>
<feature type="transmembrane region" description="Helical" evidence="1">
    <location>
        <begin position="38"/>
        <end position="56"/>
    </location>
</feature>
<keyword evidence="1" id="KW-1133">Transmembrane helix</keyword>
<keyword evidence="3" id="KW-1185">Reference proteome</keyword>
<reference evidence="3" key="1">
    <citation type="journal article" date="2019" name="Int. J. Syst. Evol. Microbiol.">
        <title>The Global Catalogue of Microorganisms (GCM) 10K type strain sequencing project: providing services to taxonomists for standard genome sequencing and annotation.</title>
        <authorList>
            <consortium name="The Broad Institute Genomics Platform"/>
            <consortium name="The Broad Institute Genome Sequencing Center for Infectious Disease"/>
            <person name="Wu L."/>
            <person name="Ma J."/>
        </authorList>
    </citation>
    <scope>NUCLEOTIDE SEQUENCE [LARGE SCALE GENOMIC DNA]</scope>
    <source>
        <strain evidence="3">CCUG 61485</strain>
    </source>
</reference>
<comment type="caution">
    <text evidence="2">The sequence shown here is derived from an EMBL/GenBank/DDBJ whole genome shotgun (WGS) entry which is preliminary data.</text>
</comment>
<keyword evidence="1" id="KW-0812">Transmembrane</keyword>
<organism evidence="2 3">
    <name type="scientific">Namhaeicola litoreus</name>
    <dbReference type="NCBI Taxonomy" id="1052145"/>
    <lineage>
        <taxon>Bacteria</taxon>
        <taxon>Pseudomonadati</taxon>
        <taxon>Bacteroidota</taxon>
        <taxon>Flavobacteriia</taxon>
        <taxon>Flavobacteriales</taxon>
        <taxon>Flavobacteriaceae</taxon>
        <taxon>Namhaeicola</taxon>
    </lineage>
</organism>
<evidence type="ECO:0000256" key="1">
    <source>
        <dbReference type="SAM" id="Phobius"/>
    </source>
</evidence>
<accession>A0ABW3Y102</accession>
<dbReference type="RefSeq" id="WP_377176545.1">
    <property type="nucleotide sequence ID" value="NZ_JBHTMY010000002.1"/>
</dbReference>
<keyword evidence="1" id="KW-0472">Membrane</keyword>
<evidence type="ECO:0000313" key="2">
    <source>
        <dbReference type="EMBL" id="MFD1314692.1"/>
    </source>
</evidence>
<dbReference type="EMBL" id="JBHTMY010000002">
    <property type="protein sequence ID" value="MFD1314692.1"/>
    <property type="molecule type" value="Genomic_DNA"/>
</dbReference>
<sequence>MASYFLHLFFFIGILIAFLGFKGLFGAAFFSYQNIGSLFFSFYGLGLAFFAEADALGRYQNYKQIKDTLYKRGFDTRLIRPFMYSKCQRDAVLVATKDLGYTEEAKAYFKKNGYRWYHILPDAFIQNPLVLFHRKFWTNILFTKRYVRQYFLW</sequence>
<proteinExistence type="predicted"/>
<feature type="transmembrane region" description="Helical" evidence="1">
    <location>
        <begin position="7"/>
        <end position="32"/>
    </location>
</feature>
<gene>
    <name evidence="2" type="ORF">ACFQ39_03615</name>
</gene>
<evidence type="ECO:0000313" key="3">
    <source>
        <dbReference type="Proteomes" id="UP001597201"/>
    </source>
</evidence>
<name>A0ABW3Y102_9FLAO</name>